<keyword evidence="2" id="KW-1185">Reference proteome</keyword>
<comment type="caution">
    <text evidence="1">The sequence shown here is derived from an EMBL/GenBank/DDBJ whole genome shotgun (WGS) entry which is preliminary data.</text>
</comment>
<protein>
    <submittedName>
        <fullName evidence="1">Uncharacterized protein</fullName>
    </submittedName>
</protein>
<name>A0A2T0YJ29_9MICC</name>
<gene>
    <name evidence="1" type="ORF">BCL67_10999</name>
</gene>
<sequence length="45" mass="4906">MTNLDQAAQTYAAELAAKGIKEREAYAATLGYTRGWQDAQKENAS</sequence>
<reference evidence="1 2" key="1">
    <citation type="submission" date="2018-03" db="EMBL/GenBank/DDBJ databases">
        <title>Comparative analysis of microorganisms from saline springs in Andes Mountain Range, Colombia.</title>
        <authorList>
            <person name="Rubin E."/>
        </authorList>
    </citation>
    <scope>NUCLEOTIDE SEQUENCE [LARGE SCALE GENOMIC DNA]</scope>
    <source>
        <strain evidence="1 2">CG 35</strain>
    </source>
</reference>
<dbReference type="AlphaFoldDB" id="A0A2T0YJ29"/>
<evidence type="ECO:0000313" key="2">
    <source>
        <dbReference type="Proteomes" id="UP000238217"/>
    </source>
</evidence>
<evidence type="ECO:0000313" key="1">
    <source>
        <dbReference type="EMBL" id="PRZ15178.1"/>
    </source>
</evidence>
<accession>A0A2T0YJ29</accession>
<proteinExistence type="predicted"/>
<dbReference type="EMBL" id="PVTY01000009">
    <property type="protein sequence ID" value="PRZ15178.1"/>
    <property type="molecule type" value="Genomic_DNA"/>
</dbReference>
<dbReference type="RefSeq" id="WP_181255954.1">
    <property type="nucleotide sequence ID" value="NZ_PVTY01000009.1"/>
</dbReference>
<dbReference type="Proteomes" id="UP000238217">
    <property type="component" value="Unassembled WGS sequence"/>
</dbReference>
<organism evidence="1 2">
    <name type="scientific">Nesterenkonia sandarakina</name>
    <dbReference type="NCBI Taxonomy" id="272918"/>
    <lineage>
        <taxon>Bacteria</taxon>
        <taxon>Bacillati</taxon>
        <taxon>Actinomycetota</taxon>
        <taxon>Actinomycetes</taxon>
        <taxon>Micrococcales</taxon>
        <taxon>Micrococcaceae</taxon>
        <taxon>Nesterenkonia</taxon>
    </lineage>
</organism>